<comment type="similarity">
    <text evidence="1">Belongs to the peptidase C1 family.</text>
</comment>
<evidence type="ECO:0000256" key="4">
    <source>
        <dbReference type="ARBA" id="ARBA00022807"/>
    </source>
</evidence>
<evidence type="ECO:0000256" key="2">
    <source>
        <dbReference type="ARBA" id="ARBA00022670"/>
    </source>
</evidence>
<sequence length="155" mass="17355">MGERVGVNKFVDLTTEEFLASYTRYKISTQRSSLNATRFRYEALSEEVPATMDWKEREAVTDVKQQGTRGACWAFSAVAAIEEIIQIKTGNLISLSEQQLVDCSLNGNIGCKGGSMYNAYAYIKQNKGLATEETYPNQEIDGTCDQQKGLLFQLR</sequence>
<keyword evidence="5" id="KW-1015">Disulfide bond</keyword>
<dbReference type="GO" id="GO:0008234">
    <property type="term" value="F:cysteine-type peptidase activity"/>
    <property type="evidence" value="ECO:0007669"/>
    <property type="project" value="UniProtKB-KW"/>
</dbReference>
<keyword evidence="8" id="KW-1185">Reference proteome</keyword>
<dbReference type="EMBL" id="JAZDWU010000002">
    <property type="protein sequence ID" value="KAL0011279.1"/>
    <property type="molecule type" value="Genomic_DNA"/>
</dbReference>
<dbReference type="SMART" id="SM00645">
    <property type="entry name" value="Pept_C1"/>
    <property type="match status" value="1"/>
</dbReference>
<dbReference type="SUPFAM" id="SSF54001">
    <property type="entry name" value="Cysteine proteinases"/>
    <property type="match status" value="1"/>
</dbReference>
<keyword evidence="2" id="KW-0645">Protease</keyword>
<evidence type="ECO:0000256" key="1">
    <source>
        <dbReference type="ARBA" id="ARBA00008455"/>
    </source>
</evidence>
<evidence type="ECO:0000256" key="3">
    <source>
        <dbReference type="ARBA" id="ARBA00022801"/>
    </source>
</evidence>
<dbReference type="InterPro" id="IPR000668">
    <property type="entry name" value="Peptidase_C1A_C"/>
</dbReference>
<gene>
    <name evidence="7" type="ORF">SO802_006387</name>
</gene>
<evidence type="ECO:0000313" key="7">
    <source>
        <dbReference type="EMBL" id="KAL0011279.1"/>
    </source>
</evidence>
<name>A0AAW2DMD0_9ROSI</name>
<dbReference type="InterPro" id="IPR013128">
    <property type="entry name" value="Peptidase_C1A"/>
</dbReference>
<evidence type="ECO:0000256" key="5">
    <source>
        <dbReference type="ARBA" id="ARBA00023157"/>
    </source>
</evidence>
<dbReference type="InterPro" id="IPR000169">
    <property type="entry name" value="Pept_cys_AS"/>
</dbReference>
<dbReference type="Proteomes" id="UP001459277">
    <property type="component" value="Unassembled WGS sequence"/>
</dbReference>
<dbReference type="PANTHER" id="PTHR12411">
    <property type="entry name" value="CYSTEINE PROTEASE FAMILY C1-RELATED"/>
    <property type="match status" value="1"/>
</dbReference>
<proteinExistence type="inferred from homology"/>
<feature type="domain" description="Peptidase C1A papain C-terminal" evidence="6">
    <location>
        <begin position="48"/>
        <end position="155"/>
    </location>
</feature>
<dbReference type="PROSITE" id="PS00139">
    <property type="entry name" value="THIOL_PROTEASE_CYS"/>
    <property type="match status" value="1"/>
</dbReference>
<protein>
    <recommendedName>
        <fullName evidence="6">Peptidase C1A papain C-terminal domain-containing protein</fullName>
    </recommendedName>
</protein>
<dbReference type="Gene3D" id="3.90.70.10">
    <property type="entry name" value="Cysteine proteinases"/>
    <property type="match status" value="1"/>
</dbReference>
<dbReference type="Pfam" id="PF00112">
    <property type="entry name" value="Peptidase_C1"/>
    <property type="match status" value="1"/>
</dbReference>
<dbReference type="InterPro" id="IPR039417">
    <property type="entry name" value="Peptidase_C1A_papain-like"/>
</dbReference>
<accession>A0AAW2DMD0</accession>
<comment type="caution">
    <text evidence="7">The sequence shown here is derived from an EMBL/GenBank/DDBJ whole genome shotgun (WGS) entry which is preliminary data.</text>
</comment>
<evidence type="ECO:0000259" key="6">
    <source>
        <dbReference type="SMART" id="SM00645"/>
    </source>
</evidence>
<organism evidence="7 8">
    <name type="scientific">Lithocarpus litseifolius</name>
    <dbReference type="NCBI Taxonomy" id="425828"/>
    <lineage>
        <taxon>Eukaryota</taxon>
        <taxon>Viridiplantae</taxon>
        <taxon>Streptophyta</taxon>
        <taxon>Embryophyta</taxon>
        <taxon>Tracheophyta</taxon>
        <taxon>Spermatophyta</taxon>
        <taxon>Magnoliopsida</taxon>
        <taxon>eudicotyledons</taxon>
        <taxon>Gunneridae</taxon>
        <taxon>Pentapetalae</taxon>
        <taxon>rosids</taxon>
        <taxon>fabids</taxon>
        <taxon>Fagales</taxon>
        <taxon>Fagaceae</taxon>
        <taxon>Lithocarpus</taxon>
    </lineage>
</organism>
<dbReference type="CDD" id="cd02248">
    <property type="entry name" value="Peptidase_C1A"/>
    <property type="match status" value="1"/>
</dbReference>
<dbReference type="AlphaFoldDB" id="A0AAW2DMD0"/>
<reference evidence="7 8" key="1">
    <citation type="submission" date="2024-01" db="EMBL/GenBank/DDBJ databases">
        <title>A telomere-to-telomere, gap-free genome of sweet tea (Lithocarpus litseifolius).</title>
        <authorList>
            <person name="Zhou J."/>
        </authorList>
    </citation>
    <scope>NUCLEOTIDE SEQUENCE [LARGE SCALE GENOMIC DNA]</scope>
    <source>
        <strain evidence="7">Zhou-2022a</strain>
        <tissue evidence="7">Leaf</tissue>
    </source>
</reference>
<dbReference type="GO" id="GO:0006508">
    <property type="term" value="P:proteolysis"/>
    <property type="evidence" value="ECO:0007669"/>
    <property type="project" value="UniProtKB-KW"/>
</dbReference>
<keyword evidence="4" id="KW-0788">Thiol protease</keyword>
<evidence type="ECO:0000313" key="8">
    <source>
        <dbReference type="Proteomes" id="UP001459277"/>
    </source>
</evidence>
<keyword evidence="3" id="KW-0378">Hydrolase</keyword>
<dbReference type="InterPro" id="IPR038765">
    <property type="entry name" value="Papain-like_cys_pep_sf"/>
</dbReference>